<organism evidence="1 2">
    <name type="scientific">Paraburkholderia dipogonis</name>
    <dbReference type="NCBI Taxonomy" id="1211383"/>
    <lineage>
        <taxon>Bacteria</taxon>
        <taxon>Pseudomonadati</taxon>
        <taxon>Pseudomonadota</taxon>
        <taxon>Betaproteobacteria</taxon>
        <taxon>Burkholderiales</taxon>
        <taxon>Burkholderiaceae</taxon>
        <taxon>Paraburkholderia</taxon>
    </lineage>
</organism>
<evidence type="ECO:0000313" key="1">
    <source>
        <dbReference type="EMBL" id="TFE36933.1"/>
    </source>
</evidence>
<dbReference type="Proteomes" id="UP000297385">
    <property type="component" value="Unassembled WGS sequence"/>
</dbReference>
<gene>
    <name evidence="1" type="ORF">E2553_45745</name>
</gene>
<reference evidence="1 2" key="1">
    <citation type="submission" date="2019-03" db="EMBL/GenBank/DDBJ databases">
        <title>Complete Genome Sequence of Paraburkholderia dipogonis ICMP 19430T, a Nitrogen-fixing Symbiont of the South African Invasive Legume Dipogon lignosus in New Zealand.</title>
        <authorList>
            <person name="De Meyer S.E."/>
        </authorList>
    </citation>
    <scope>NUCLEOTIDE SEQUENCE [LARGE SCALE GENOMIC DNA]</scope>
    <source>
        <strain evidence="1 2">ICMP 19430</strain>
    </source>
</reference>
<dbReference type="EMBL" id="SNVI01000008">
    <property type="protein sequence ID" value="TFE36933.1"/>
    <property type="molecule type" value="Genomic_DNA"/>
</dbReference>
<accession>A0A4Y8MHS4</accession>
<evidence type="ECO:0000313" key="2">
    <source>
        <dbReference type="Proteomes" id="UP000297385"/>
    </source>
</evidence>
<sequence length="100" mass="10679">MSTYELIARGQTSGWNAGANSVNAKNGYGMRPVEVAAQAGNIDEFVAIVEHPEFDPTGTRPLFFAEVGRVSEGDGDGDARFARFKAAISGYTARFTSELS</sequence>
<dbReference type="RefSeq" id="WP_134466847.1">
    <property type="nucleotide sequence ID" value="NZ_SNVI01000008.1"/>
</dbReference>
<name>A0A4Y8MHS4_9BURK</name>
<dbReference type="AlphaFoldDB" id="A0A4Y8MHS4"/>
<proteinExistence type="predicted"/>
<comment type="caution">
    <text evidence="1">The sequence shown here is derived from an EMBL/GenBank/DDBJ whole genome shotgun (WGS) entry which is preliminary data.</text>
</comment>
<protein>
    <submittedName>
        <fullName evidence="1">Uncharacterized protein</fullName>
    </submittedName>
</protein>